<sequence>MPLTAKIDYLELPSAAPSDTARFFSDVFGWSTIDYGPDYKGAGGAGIDTGIDGASDRVAAPLPVIRTDDLEAVEALVIAAGGEITRPAFDFPGGRRFHMRVPGGFEMAVYVARD</sequence>
<dbReference type="Gene3D" id="3.10.180.10">
    <property type="entry name" value="2,3-Dihydroxybiphenyl 1,2-Dioxygenase, domain 1"/>
    <property type="match status" value="1"/>
</dbReference>
<dbReference type="RefSeq" id="WP_072344507.1">
    <property type="nucleotide sequence ID" value="NZ_FPKU01000002.1"/>
</dbReference>
<evidence type="ECO:0000313" key="3">
    <source>
        <dbReference type="Proteomes" id="UP000183447"/>
    </source>
</evidence>
<proteinExistence type="predicted"/>
<reference evidence="2 3" key="1">
    <citation type="submission" date="2016-11" db="EMBL/GenBank/DDBJ databases">
        <authorList>
            <person name="Jaros S."/>
            <person name="Januszkiewicz K."/>
            <person name="Wedrychowicz H."/>
        </authorList>
    </citation>
    <scope>NUCLEOTIDE SEQUENCE [LARGE SCALE GENOMIC DNA]</scope>
    <source>
        <strain evidence="2 3">ATCC 23634</strain>
    </source>
</reference>
<dbReference type="PROSITE" id="PS51819">
    <property type="entry name" value="VOC"/>
    <property type="match status" value="1"/>
</dbReference>
<dbReference type="InterPro" id="IPR037523">
    <property type="entry name" value="VOC_core"/>
</dbReference>
<dbReference type="AlphaFoldDB" id="A0A1K2I099"/>
<gene>
    <name evidence="2" type="ORF">SAMN02983003_2972</name>
</gene>
<keyword evidence="3" id="KW-1185">Reference proteome</keyword>
<dbReference type="Proteomes" id="UP000183447">
    <property type="component" value="Unassembled WGS sequence"/>
</dbReference>
<dbReference type="EMBL" id="FPKU01000002">
    <property type="protein sequence ID" value="SFZ85802.1"/>
    <property type="molecule type" value="Genomic_DNA"/>
</dbReference>
<feature type="domain" description="VOC" evidence="1">
    <location>
        <begin position="6"/>
        <end position="112"/>
    </location>
</feature>
<evidence type="ECO:0000259" key="1">
    <source>
        <dbReference type="PROSITE" id="PS51819"/>
    </source>
</evidence>
<name>A0A1K2I099_9HYPH</name>
<organism evidence="2 3">
    <name type="scientific">Devosia enhydra</name>
    <dbReference type="NCBI Taxonomy" id="665118"/>
    <lineage>
        <taxon>Bacteria</taxon>
        <taxon>Pseudomonadati</taxon>
        <taxon>Pseudomonadota</taxon>
        <taxon>Alphaproteobacteria</taxon>
        <taxon>Hyphomicrobiales</taxon>
        <taxon>Devosiaceae</taxon>
        <taxon>Devosia</taxon>
    </lineage>
</organism>
<dbReference type="SUPFAM" id="SSF54593">
    <property type="entry name" value="Glyoxalase/Bleomycin resistance protein/Dihydroxybiphenyl dioxygenase"/>
    <property type="match status" value="1"/>
</dbReference>
<evidence type="ECO:0000313" key="2">
    <source>
        <dbReference type="EMBL" id="SFZ85802.1"/>
    </source>
</evidence>
<accession>A0A1K2I099</accession>
<dbReference type="OrthoDB" id="9792323at2"/>
<protein>
    <recommendedName>
        <fullName evidence="1">VOC domain-containing protein</fullName>
    </recommendedName>
</protein>
<dbReference type="InterPro" id="IPR029068">
    <property type="entry name" value="Glyas_Bleomycin-R_OHBP_Dase"/>
</dbReference>